<evidence type="ECO:0000256" key="3">
    <source>
        <dbReference type="ARBA" id="ARBA00004906"/>
    </source>
</evidence>
<dbReference type="InterPro" id="IPR006845">
    <property type="entry name" value="Pex_N"/>
</dbReference>
<keyword evidence="13" id="KW-0862">Zinc</keyword>
<keyword evidence="6" id="KW-0813">Transport</keyword>
<comment type="caution">
    <text evidence="21">The sequence shown here is derived from an EMBL/GenBank/DDBJ whole genome shotgun (WGS) entry which is preliminary data.</text>
</comment>
<evidence type="ECO:0000256" key="11">
    <source>
        <dbReference type="ARBA" id="ARBA00022771"/>
    </source>
</evidence>
<dbReference type="Gene3D" id="3.30.40.10">
    <property type="entry name" value="Zinc/RING finger domain, C3HC4 (zinc finger)"/>
    <property type="match status" value="1"/>
</dbReference>
<evidence type="ECO:0000256" key="1">
    <source>
        <dbReference type="ARBA" id="ARBA00000900"/>
    </source>
</evidence>
<keyword evidence="7" id="KW-0962">Peroxisome biogenesis</keyword>
<dbReference type="InterPro" id="IPR001841">
    <property type="entry name" value="Znf_RING"/>
</dbReference>
<evidence type="ECO:0000256" key="10">
    <source>
        <dbReference type="ARBA" id="ARBA00022723"/>
    </source>
</evidence>
<evidence type="ECO:0000256" key="9">
    <source>
        <dbReference type="ARBA" id="ARBA00022692"/>
    </source>
</evidence>
<evidence type="ECO:0000256" key="8">
    <source>
        <dbReference type="ARBA" id="ARBA00022679"/>
    </source>
</evidence>
<keyword evidence="22" id="KW-1185">Reference proteome</keyword>
<sequence>MNYLPFAVAPTIVRANQKDTYFETLLNKKLTNLLSECSSSMAQQRPLQTYKEEIKSISTFLYLALTTLAGSKTLGEEYVDLVYVNKTGRRIAKWKSKVGFVLSFTIVPYLIKKLIKILKKNMGNDNCTITRTDHWSTKLKKIILNVSSFNLLDLANLHLALFYFFGEYYQFGKRLFGLRYALGHDSSREPNGQLQQQQKKRGYEFLGLLIIFQIFFKNAHNLKQLWITLRANTSIETPTDTNRENKQNKNNNLVYGLADNRKSNSAIESDHSNAIELSDPNVLPYIPEHSRNCMLCLCEMTDPTCASCGHVFCWGCILDWCKERQECPLCRASVKQASLLPLR</sequence>
<evidence type="ECO:0000256" key="13">
    <source>
        <dbReference type="ARBA" id="ARBA00022833"/>
    </source>
</evidence>
<name>A0A9W7DJM2_AMBMO</name>
<dbReference type="GO" id="GO:0016567">
    <property type="term" value="P:protein ubiquitination"/>
    <property type="evidence" value="ECO:0007669"/>
    <property type="project" value="UniProtKB-ARBA"/>
</dbReference>
<dbReference type="PANTHER" id="PTHR23350:SF0">
    <property type="entry name" value="PEROXISOME BIOGENESIS FACTOR 10"/>
    <property type="match status" value="1"/>
</dbReference>
<keyword evidence="8" id="KW-0808">Transferase</keyword>
<dbReference type="PANTHER" id="PTHR23350">
    <property type="entry name" value="PEROXISOME ASSEMBLY PROTEIN 10"/>
    <property type="match status" value="1"/>
</dbReference>
<dbReference type="SUPFAM" id="SSF57850">
    <property type="entry name" value="RING/U-box"/>
    <property type="match status" value="1"/>
</dbReference>
<evidence type="ECO:0000256" key="18">
    <source>
        <dbReference type="ARBA" id="ARBA00041230"/>
    </source>
</evidence>
<keyword evidence="17" id="KW-0576">Peroxisome</keyword>
<evidence type="ECO:0000259" key="20">
    <source>
        <dbReference type="PROSITE" id="PS50089"/>
    </source>
</evidence>
<comment type="similarity">
    <text evidence="4">Belongs to the pex2/pex10/pex12 family.</text>
</comment>
<dbReference type="Pfam" id="PF04757">
    <property type="entry name" value="Pex2_Pex12"/>
    <property type="match status" value="1"/>
</dbReference>
<dbReference type="GO" id="GO:0005778">
    <property type="term" value="C:peroxisomal membrane"/>
    <property type="evidence" value="ECO:0007669"/>
    <property type="project" value="UniProtKB-SubCell"/>
</dbReference>
<evidence type="ECO:0000256" key="6">
    <source>
        <dbReference type="ARBA" id="ARBA00022448"/>
    </source>
</evidence>
<dbReference type="AlphaFoldDB" id="A0A9W7DJM2"/>
<evidence type="ECO:0000256" key="7">
    <source>
        <dbReference type="ARBA" id="ARBA00022593"/>
    </source>
</evidence>
<dbReference type="GO" id="GO:0008270">
    <property type="term" value="F:zinc ion binding"/>
    <property type="evidence" value="ECO:0007669"/>
    <property type="project" value="UniProtKB-KW"/>
</dbReference>
<evidence type="ECO:0000256" key="16">
    <source>
        <dbReference type="ARBA" id="ARBA00023136"/>
    </source>
</evidence>
<keyword evidence="9" id="KW-0812">Transmembrane</keyword>
<dbReference type="EMBL" id="BSXU01001594">
    <property type="protein sequence ID" value="GMG29141.1"/>
    <property type="molecule type" value="Genomic_DNA"/>
</dbReference>
<comment type="subcellular location">
    <subcellularLocation>
        <location evidence="2">Peroxisome membrane</location>
        <topology evidence="2">Multi-pass membrane protein</topology>
    </subcellularLocation>
</comment>
<dbReference type="InterPro" id="IPR025654">
    <property type="entry name" value="PEX2/10"/>
</dbReference>
<dbReference type="EC" id="2.3.2.27" evidence="5"/>
<evidence type="ECO:0000256" key="12">
    <source>
        <dbReference type="ARBA" id="ARBA00022786"/>
    </source>
</evidence>
<dbReference type="PROSITE" id="PS50089">
    <property type="entry name" value="ZF_RING_2"/>
    <property type="match status" value="1"/>
</dbReference>
<gene>
    <name evidence="21" type="ORF">Amon01_000367700</name>
</gene>
<evidence type="ECO:0000256" key="5">
    <source>
        <dbReference type="ARBA" id="ARBA00012483"/>
    </source>
</evidence>
<dbReference type="GO" id="GO:0061630">
    <property type="term" value="F:ubiquitin protein ligase activity"/>
    <property type="evidence" value="ECO:0007669"/>
    <property type="project" value="UniProtKB-EC"/>
</dbReference>
<evidence type="ECO:0000313" key="22">
    <source>
        <dbReference type="Proteomes" id="UP001165063"/>
    </source>
</evidence>
<dbReference type="OrthoDB" id="6270329at2759"/>
<keyword evidence="15" id="KW-1133">Transmembrane helix</keyword>
<keyword evidence="10" id="KW-0479">Metal-binding</keyword>
<evidence type="ECO:0000313" key="21">
    <source>
        <dbReference type="EMBL" id="GMG29141.1"/>
    </source>
</evidence>
<dbReference type="InterPro" id="IPR013083">
    <property type="entry name" value="Znf_RING/FYVE/PHD"/>
</dbReference>
<evidence type="ECO:0000256" key="17">
    <source>
        <dbReference type="ARBA" id="ARBA00023140"/>
    </source>
</evidence>
<keyword evidence="16" id="KW-0472">Membrane</keyword>
<comment type="catalytic activity">
    <reaction evidence="1">
        <text>S-ubiquitinyl-[E2 ubiquitin-conjugating enzyme]-L-cysteine + [acceptor protein]-L-lysine = [E2 ubiquitin-conjugating enzyme]-L-cysteine + N(6)-ubiquitinyl-[acceptor protein]-L-lysine.</text>
        <dbReference type="EC" id="2.3.2.27"/>
    </reaction>
</comment>
<evidence type="ECO:0000256" key="15">
    <source>
        <dbReference type="ARBA" id="ARBA00022989"/>
    </source>
</evidence>
<proteinExistence type="inferred from homology"/>
<keyword evidence="14" id="KW-0653">Protein transport</keyword>
<evidence type="ECO:0000256" key="19">
    <source>
        <dbReference type="PROSITE-ProRule" id="PRU00175"/>
    </source>
</evidence>
<evidence type="ECO:0000256" key="4">
    <source>
        <dbReference type="ARBA" id="ARBA00008704"/>
    </source>
</evidence>
<dbReference type="PROSITE" id="PS00518">
    <property type="entry name" value="ZF_RING_1"/>
    <property type="match status" value="1"/>
</dbReference>
<feature type="domain" description="RING-type" evidence="20">
    <location>
        <begin position="293"/>
        <end position="331"/>
    </location>
</feature>
<keyword evidence="11 19" id="KW-0863">Zinc-finger</keyword>
<dbReference type="Pfam" id="PF13639">
    <property type="entry name" value="zf-RING_2"/>
    <property type="match status" value="1"/>
</dbReference>
<evidence type="ECO:0000256" key="14">
    <source>
        <dbReference type="ARBA" id="ARBA00022927"/>
    </source>
</evidence>
<dbReference type="CDD" id="cd16527">
    <property type="entry name" value="RING-HC_PEX10"/>
    <property type="match status" value="1"/>
</dbReference>
<reference evidence="21" key="1">
    <citation type="submission" date="2023-04" db="EMBL/GenBank/DDBJ databases">
        <title>Ambrosiozyma monospora NBRC 1965.</title>
        <authorList>
            <person name="Ichikawa N."/>
            <person name="Sato H."/>
            <person name="Tonouchi N."/>
        </authorList>
    </citation>
    <scope>NUCLEOTIDE SEQUENCE</scope>
    <source>
        <strain evidence="21">NBRC 1965</strain>
    </source>
</reference>
<keyword evidence="12" id="KW-0833">Ubl conjugation pathway</keyword>
<dbReference type="GO" id="GO:0016562">
    <property type="term" value="P:protein import into peroxisome matrix, receptor recycling"/>
    <property type="evidence" value="ECO:0007669"/>
    <property type="project" value="UniProtKB-ARBA"/>
</dbReference>
<accession>A0A9W7DJM2</accession>
<dbReference type="InterPro" id="IPR017907">
    <property type="entry name" value="Znf_RING_CS"/>
</dbReference>
<dbReference type="SMART" id="SM00184">
    <property type="entry name" value="RING"/>
    <property type="match status" value="1"/>
</dbReference>
<comment type="pathway">
    <text evidence="3">Protein modification; protein ubiquitination.</text>
</comment>
<organism evidence="21 22">
    <name type="scientific">Ambrosiozyma monospora</name>
    <name type="common">Yeast</name>
    <name type="synonym">Endomycopsis monosporus</name>
    <dbReference type="NCBI Taxonomy" id="43982"/>
    <lineage>
        <taxon>Eukaryota</taxon>
        <taxon>Fungi</taxon>
        <taxon>Dikarya</taxon>
        <taxon>Ascomycota</taxon>
        <taxon>Saccharomycotina</taxon>
        <taxon>Pichiomycetes</taxon>
        <taxon>Pichiales</taxon>
        <taxon>Pichiaceae</taxon>
        <taxon>Ambrosiozyma</taxon>
    </lineage>
</organism>
<protein>
    <recommendedName>
        <fullName evidence="5">RING-type E3 ubiquitin transferase</fullName>
        <ecNumber evidence="5">2.3.2.27</ecNumber>
    </recommendedName>
    <alternativeName>
        <fullName evidence="18">Peroxin-10</fullName>
    </alternativeName>
</protein>
<dbReference type="Proteomes" id="UP001165063">
    <property type="component" value="Unassembled WGS sequence"/>
</dbReference>
<evidence type="ECO:0000256" key="2">
    <source>
        <dbReference type="ARBA" id="ARBA00004585"/>
    </source>
</evidence>